<name>A0A411DJ22_CHRID</name>
<dbReference type="SUPFAM" id="SSF53955">
    <property type="entry name" value="Lysozyme-like"/>
    <property type="match status" value="1"/>
</dbReference>
<sequence length="1410" mass="156207">MADKGYIIIEGATAYCSSSVTNNSNGTAVPMEVKSQKKKLGKNKYFAQNKPVATYLDDKADSFGGGNGFGNCKGSDGKTYPCKGKCNIKYKDYYENVEFNKSMKILLDASTGNCPGYGVPGTIAFATTGQANNVSQIDVKEADEFSVANTSPQWPSSSASQVSIAVSSISMVRPIPTDKLSGTYYYIKGMNGPLLPIMNPFGGDNLDLKAQFKGDEKKIIWALFKGEGTKDKIKTFIGLGSNFSQSMSKIFDGLTEGKYRLEAYGKKAGDAKCSLNVEVIQDFVKKIVSPGSSTLINIPLPLSIERKLNSTTDQAKILNRGFFMPVNTVHWTVKQGTAVLYNSSSGASSSHLVSVAGAGDRVILTFKNAGKYTVEAFTDPTDPKPQSVEIKIENSLGVMGVKGEPGLVRFSDTIKVQTSKFNVNYMPSGTSVYWYLKKEGLGRVVLFENSPSFRTGTINKKVAELLYNDAKLASNQYFGKYILEAYANPLGAGKQPGFSGSDCFNFEVIQNVIDKFTLPAANIPKGTKIKYTATARIATLAGNEAIKIEVPDKVTNNEDGTITFNDLGEYTISAYLTGDYTDGKKIEAKVKVSEPAVKRALWAYGTGVKRTETGFGEETYGFIEIDGLQNQTLKVKIWVKGEGDDFYKEKDKYMLEEKTVTLNNEGKASFLITTNDDYKKKLLAAIPKTTENPNPSYRLVFTVELQAASSADIVLPGNITIQGTKPVVVDSTTTYLEVLDSNEELTITSEQKIVSIMFSTEDGKDIQRMQTFYGKTHKLWVHTVNMTEETLKIDVLKEIPKEGLNEKDHITYTHESKQSYNEEKTGKDGLLEVAFTAKEEWKNPPKNFDYYIAQVSRQVQDPADPKKKVWKIEKSQFTINSTLPADLVRTEDMEKLGIKAYKKDGTAFTQQEMLELRKQFIFYESGCLKVSQKETPEAIDNDVMPVVVEMAEVQKEGENGCPRCKAEITVDILKRVYKNAKNEDLQELALTLNKYRNIFELNTCARKAHFFAQSLQEAGTSLKGGLHGESLDYAAEDLPKHFKNFRANPELGKQSPPNDLAYEYGRSSKNGYKSNEKKIAEIAYGGRLGNESVNDTWNFRGRGLLQITGKGNYKEIQKKIDEKASDSGVMIADGIDRDYTPKEAAITGMADWYKDAMYFKADDTGKSPDDVVVDSVVDILNKLTPSRLHRKIWYRGGKLDNWEVKASDSMKAVFRVEECGKGAGLNLVGDAPWFQVAWKEYEKYKGLREIDSPLKEKITEYFDVSSAAGLGYDYTNPWCGAFLAWCFDQTQDYKRINTAKSAAAFGWKGSTWENGEDCEAFVGALIVFDFSHVALIAGENLDGTRYVYLGGNQGNGEKTAGHQKIILGSVDKKSKSIIAITKPKKYTISDKDKQLPKYDVNAENSKESSR</sequence>
<organism evidence="1">
    <name type="scientific">Chryseobacterium indologenes</name>
    <name type="common">Flavobacterium indologenes</name>
    <dbReference type="NCBI Taxonomy" id="253"/>
    <lineage>
        <taxon>Bacteria</taxon>
        <taxon>Pseudomonadati</taxon>
        <taxon>Bacteroidota</taxon>
        <taxon>Flavobacteriia</taxon>
        <taxon>Flavobacteriales</taxon>
        <taxon>Weeksellaceae</taxon>
        <taxon>Chryseobacterium group</taxon>
        <taxon>Chryseobacterium</taxon>
    </lineage>
</organism>
<dbReference type="InterPro" id="IPR023346">
    <property type="entry name" value="Lysozyme-like_dom_sf"/>
</dbReference>
<protein>
    <recommendedName>
        <fullName evidence="2">DUF4280 domain-containing protein</fullName>
    </recommendedName>
</protein>
<proteinExistence type="predicted"/>
<evidence type="ECO:0008006" key="2">
    <source>
        <dbReference type="Google" id="ProtNLM"/>
    </source>
</evidence>
<dbReference type="Gene3D" id="1.10.530.10">
    <property type="match status" value="1"/>
</dbReference>
<accession>A0A411DJ22</accession>
<gene>
    <name evidence="1" type="ORF">EU348_04055</name>
</gene>
<evidence type="ECO:0000313" key="1">
    <source>
        <dbReference type="EMBL" id="QBA20392.1"/>
    </source>
</evidence>
<reference evidence="1" key="1">
    <citation type="submission" date="2019-01" db="EMBL/GenBank/DDBJ databases">
        <title>Whole Genome Sequencing for Putative Detection of Antimicrobial Resistance and Potential Virulence Factors in Chryseobacterium indologenes isolated from Nile Tilapia in Tanzania.</title>
        <authorList>
            <person name="Mwega E."/>
            <person name="Mutoloki S."/>
            <person name="Mugimba K."/>
            <person name="Colquhoun D."/>
            <person name="Mdegela R."/>
            <person name="Evensen O."/>
            <person name="Wasteson Y."/>
        </authorList>
    </citation>
    <scope>NUCLEOTIDE SEQUENCE [LARGE SCALE GENOMIC DNA]</scope>
    <source>
        <strain evidence="1">StR 01</strain>
    </source>
</reference>
<dbReference type="EMBL" id="CP035532">
    <property type="protein sequence ID" value="QBA20392.1"/>
    <property type="molecule type" value="Genomic_DNA"/>
</dbReference>